<keyword evidence="2" id="KW-0472">Membrane</keyword>
<keyword evidence="2" id="KW-1133">Transmembrane helix</keyword>
<evidence type="ECO:0000313" key="4">
    <source>
        <dbReference type="Proteomes" id="UP000657918"/>
    </source>
</evidence>
<feature type="transmembrane region" description="Helical" evidence="2">
    <location>
        <begin position="50"/>
        <end position="70"/>
    </location>
</feature>
<comment type="caution">
    <text evidence="3">The sequence shown here is derived from an EMBL/GenBank/DDBJ whole genome shotgun (WGS) entry which is preliminary data.</text>
</comment>
<sequence length="246" mass="26112">MVWSAADICRAGFCVQVFELFVWISFSVGSPLLGYAAVSAVLESLCGLCLYMWQASLLFPVLTGIDLSLLQLESGVYVPGLHVAFQLAVLGVGFFPDGLTVLVSFWLFVFSFGVAAVPPSDLVSRCCAPWASGCVLLAGVTAAVSQPPSPESNPNSPSPVTTMDQPGSIPWIQHDPSIPVAENSSGWAETGEEVNLIEYKQLEKAVERVEAPTLASRSASKRTSDRAWSSSARVRSTGARDASPAI</sequence>
<name>A0A835J0J9_9ROSI</name>
<evidence type="ECO:0000256" key="1">
    <source>
        <dbReference type="SAM" id="MobiDB-lite"/>
    </source>
</evidence>
<gene>
    <name evidence="3" type="ORF">SADUNF_Sadunf18G0044600</name>
</gene>
<dbReference type="AlphaFoldDB" id="A0A835J0J9"/>
<feature type="transmembrane region" description="Helical" evidence="2">
    <location>
        <begin position="20"/>
        <end position="38"/>
    </location>
</feature>
<organism evidence="3 4">
    <name type="scientific">Salix dunnii</name>
    <dbReference type="NCBI Taxonomy" id="1413687"/>
    <lineage>
        <taxon>Eukaryota</taxon>
        <taxon>Viridiplantae</taxon>
        <taxon>Streptophyta</taxon>
        <taxon>Embryophyta</taxon>
        <taxon>Tracheophyta</taxon>
        <taxon>Spermatophyta</taxon>
        <taxon>Magnoliopsida</taxon>
        <taxon>eudicotyledons</taxon>
        <taxon>Gunneridae</taxon>
        <taxon>Pentapetalae</taxon>
        <taxon>rosids</taxon>
        <taxon>fabids</taxon>
        <taxon>Malpighiales</taxon>
        <taxon>Salicaceae</taxon>
        <taxon>Saliceae</taxon>
        <taxon>Salix</taxon>
    </lineage>
</organism>
<evidence type="ECO:0000256" key="2">
    <source>
        <dbReference type="SAM" id="Phobius"/>
    </source>
</evidence>
<dbReference type="EMBL" id="JADGMS010000018">
    <property type="protein sequence ID" value="KAF9662357.1"/>
    <property type="molecule type" value="Genomic_DNA"/>
</dbReference>
<feature type="region of interest" description="Disordered" evidence="1">
    <location>
        <begin position="209"/>
        <end position="246"/>
    </location>
</feature>
<evidence type="ECO:0000313" key="3">
    <source>
        <dbReference type="EMBL" id="KAF9662357.1"/>
    </source>
</evidence>
<reference evidence="3 4" key="1">
    <citation type="submission" date="2020-10" db="EMBL/GenBank/DDBJ databases">
        <title>Plant Genome Project.</title>
        <authorList>
            <person name="Zhang R.-G."/>
        </authorList>
    </citation>
    <scope>NUCLEOTIDE SEQUENCE [LARGE SCALE GENOMIC DNA]</scope>
    <source>
        <strain evidence="3">FAFU-HL-1</strain>
        <tissue evidence="3">Leaf</tissue>
    </source>
</reference>
<keyword evidence="4" id="KW-1185">Reference proteome</keyword>
<feature type="region of interest" description="Disordered" evidence="1">
    <location>
        <begin position="146"/>
        <end position="175"/>
    </location>
</feature>
<protein>
    <submittedName>
        <fullName evidence="3">Uncharacterized protein</fullName>
    </submittedName>
</protein>
<dbReference type="Proteomes" id="UP000657918">
    <property type="component" value="Unassembled WGS sequence"/>
</dbReference>
<proteinExistence type="predicted"/>
<keyword evidence="2" id="KW-0812">Transmembrane</keyword>
<accession>A0A835J0J9</accession>